<accession>D3BAW5</accession>
<dbReference type="Proteomes" id="UP000001396">
    <property type="component" value="Unassembled WGS sequence"/>
</dbReference>
<protein>
    <recommendedName>
        <fullName evidence="3">Glutaredoxin domain-containing protein</fullName>
    </recommendedName>
</protein>
<gene>
    <name evidence="1" type="ORF">PPL_05696</name>
</gene>
<reference evidence="1 2" key="1">
    <citation type="journal article" date="2011" name="Genome Res.">
        <title>Phylogeny-wide analysis of social amoeba genomes highlights ancient origins for complex intercellular communication.</title>
        <authorList>
            <person name="Heidel A.J."/>
            <person name="Lawal H.M."/>
            <person name="Felder M."/>
            <person name="Schilde C."/>
            <person name="Helps N.R."/>
            <person name="Tunggal B."/>
            <person name="Rivero F."/>
            <person name="John U."/>
            <person name="Schleicher M."/>
            <person name="Eichinger L."/>
            <person name="Platzer M."/>
            <person name="Noegel A.A."/>
            <person name="Schaap P."/>
            <person name="Gloeckner G."/>
        </authorList>
    </citation>
    <scope>NUCLEOTIDE SEQUENCE [LARGE SCALE GENOMIC DNA]</scope>
    <source>
        <strain evidence="2">ATCC 26659 / Pp 5 / PN500</strain>
    </source>
</reference>
<organism evidence="1 2">
    <name type="scientific">Heterostelium pallidum (strain ATCC 26659 / Pp 5 / PN500)</name>
    <name type="common">Cellular slime mold</name>
    <name type="synonym">Polysphondylium pallidum</name>
    <dbReference type="NCBI Taxonomy" id="670386"/>
    <lineage>
        <taxon>Eukaryota</taxon>
        <taxon>Amoebozoa</taxon>
        <taxon>Evosea</taxon>
        <taxon>Eumycetozoa</taxon>
        <taxon>Dictyostelia</taxon>
        <taxon>Acytosteliales</taxon>
        <taxon>Acytosteliaceae</taxon>
        <taxon>Heterostelium</taxon>
    </lineage>
</organism>
<keyword evidence="2" id="KW-1185">Reference proteome</keyword>
<evidence type="ECO:0008006" key="3">
    <source>
        <dbReference type="Google" id="ProtNLM"/>
    </source>
</evidence>
<dbReference type="InParanoid" id="D3BAW5"/>
<dbReference type="AlphaFoldDB" id="D3BAW5"/>
<evidence type="ECO:0000313" key="1">
    <source>
        <dbReference type="EMBL" id="EFA81702.1"/>
    </source>
</evidence>
<dbReference type="RefSeq" id="XP_020433819.1">
    <property type="nucleotide sequence ID" value="XM_020576570.1"/>
</dbReference>
<name>D3BAW5_HETP5</name>
<evidence type="ECO:0000313" key="2">
    <source>
        <dbReference type="Proteomes" id="UP000001396"/>
    </source>
</evidence>
<proteinExistence type="predicted"/>
<dbReference type="Gene3D" id="3.40.30.10">
    <property type="entry name" value="Glutaredoxin"/>
    <property type="match status" value="1"/>
</dbReference>
<dbReference type="OMA" id="SPFIYEG"/>
<dbReference type="EMBL" id="ADBJ01000025">
    <property type="protein sequence ID" value="EFA81702.1"/>
    <property type="molecule type" value="Genomic_DNA"/>
</dbReference>
<comment type="caution">
    <text evidence="1">The sequence shown here is derived from an EMBL/GenBank/DDBJ whole genome shotgun (WGS) entry which is preliminary data.</text>
</comment>
<dbReference type="GeneID" id="31361180"/>
<sequence length="110" mass="12718">MNIKSISSMFFGEDTCFKVYGYSSCPYYQKAVKLGEVISDKNNNIKVETVQIDRDQWPELMNNLTQQHGGKAIYHKTCPIVEEGCSEEAKQFVGGYSDFLNESRKRKYKR</sequence>